<gene>
    <name evidence="2" type="ORF">KOY48_01775</name>
</gene>
<dbReference type="GO" id="GO:0000723">
    <property type="term" value="P:telomere maintenance"/>
    <property type="evidence" value="ECO:0007669"/>
    <property type="project" value="InterPro"/>
</dbReference>
<accession>A0A8F1SC01</accession>
<dbReference type="GO" id="GO:0003678">
    <property type="term" value="F:DNA helicase activity"/>
    <property type="evidence" value="ECO:0007669"/>
    <property type="project" value="InterPro"/>
</dbReference>
<evidence type="ECO:0000313" key="2">
    <source>
        <dbReference type="EMBL" id="QWQ32564.1"/>
    </source>
</evidence>
<dbReference type="EMBL" id="CP076460">
    <property type="protein sequence ID" value="QWQ32564.1"/>
    <property type="molecule type" value="Genomic_DNA"/>
</dbReference>
<dbReference type="Proteomes" id="UP000679129">
    <property type="component" value="Chromosome"/>
</dbReference>
<evidence type="ECO:0000259" key="1">
    <source>
        <dbReference type="Pfam" id="PF05970"/>
    </source>
</evidence>
<dbReference type="KEGG" id="mnd:KOY48_01775"/>
<dbReference type="GO" id="GO:0006281">
    <property type="term" value="P:DNA repair"/>
    <property type="evidence" value="ECO:0007669"/>
    <property type="project" value="InterPro"/>
</dbReference>
<protein>
    <recommendedName>
        <fullName evidence="1">DNA helicase Pif1-like DEAD-box helicase domain-containing protein</fullName>
    </recommendedName>
</protein>
<proteinExistence type="predicted"/>
<dbReference type="Pfam" id="PF05970">
    <property type="entry name" value="PIF1"/>
    <property type="match status" value="1"/>
</dbReference>
<name>A0A8F1SC01_9BACT</name>
<dbReference type="AlphaFoldDB" id="A0A8F1SC01"/>
<reference evidence="2" key="1">
    <citation type="submission" date="2021-06" db="EMBL/GenBank/DDBJ databases">
        <title>An adapted protocol for Saccharibacteria cultivation: two new species join this phylum of Candidate Phyla Radiations.</title>
        <authorList>
            <person name="Ibrahim A."/>
            <person name="Maatouk M."/>
            <person name="Zgheib R."/>
            <person name="Haddad G."/>
            <person name="Bou Khalil J."/>
            <person name="Raoult D."/>
            <person name="Bittar F."/>
        </authorList>
    </citation>
    <scope>NUCLEOTIDE SEQUENCE</scope>
    <source>
        <strain evidence="2">IHU1</strain>
    </source>
</reference>
<sequence>MTQPFGGIQLVMSGDFFQLPPINRPNETGRRIRGVLSCVARTAAGGAISGATISAK</sequence>
<dbReference type="InterPro" id="IPR010285">
    <property type="entry name" value="DNA_helicase_pif1-like_DEAD"/>
</dbReference>
<organism evidence="2 3">
    <name type="scientific">Candidatus Minimicrobia naudis</name>
    <dbReference type="NCBI Taxonomy" id="2841263"/>
    <lineage>
        <taxon>Bacteria</taxon>
        <taxon>Candidatus Saccharimonadota</taxon>
        <taxon>Candidatus Saccharimonadota incertae sedis</taxon>
        <taxon>Candidatus Minimicrobia</taxon>
    </lineage>
</organism>
<feature type="domain" description="DNA helicase Pif1-like DEAD-box helicase" evidence="1">
    <location>
        <begin position="2"/>
        <end position="29"/>
    </location>
</feature>
<keyword evidence="3" id="KW-1185">Reference proteome</keyword>
<evidence type="ECO:0000313" key="3">
    <source>
        <dbReference type="Proteomes" id="UP000679129"/>
    </source>
</evidence>